<sequence length="196" mass="21006">MMRRWVAGLLLSLVVLTGCGVGSAPVRASLGARQALTSSPELLEFESPSIRLELYREVARLSQLEAGQAAQSSMLFPITLNGELVAAPGIEGRTDLLQAPDAGAPLQLNFDGRTGERWQEDRRESFQGLSEREAAELVARTLLAHWKVNPTGVVQVDRASSAPYAAAYVDGILRINPAFLYMAAAYGPASLPGTVQ</sequence>
<dbReference type="EMBL" id="CP022098">
    <property type="protein sequence ID" value="ATB42239.1"/>
    <property type="molecule type" value="Genomic_DNA"/>
</dbReference>
<evidence type="ECO:0000313" key="1">
    <source>
        <dbReference type="EMBL" id="ATB42239.1"/>
    </source>
</evidence>
<keyword evidence="1" id="KW-0449">Lipoprotein</keyword>
<name>A0A250JEC7_9BACT</name>
<dbReference type="KEGG" id="cfus:CYFUS_007717"/>
<dbReference type="Proteomes" id="UP000217257">
    <property type="component" value="Chromosome"/>
</dbReference>
<dbReference type="AlphaFoldDB" id="A0A250JEC7"/>
<accession>A0A250JEC7</accession>
<gene>
    <name evidence="1" type="ORF">CYFUS_007717</name>
</gene>
<evidence type="ECO:0000313" key="2">
    <source>
        <dbReference type="Proteomes" id="UP000217257"/>
    </source>
</evidence>
<proteinExistence type="predicted"/>
<protein>
    <submittedName>
        <fullName evidence="1">Lipoprotein</fullName>
    </submittedName>
</protein>
<organism evidence="1 2">
    <name type="scientific">Cystobacter fuscus</name>
    <dbReference type="NCBI Taxonomy" id="43"/>
    <lineage>
        <taxon>Bacteria</taxon>
        <taxon>Pseudomonadati</taxon>
        <taxon>Myxococcota</taxon>
        <taxon>Myxococcia</taxon>
        <taxon>Myxococcales</taxon>
        <taxon>Cystobacterineae</taxon>
        <taxon>Archangiaceae</taxon>
        <taxon>Cystobacter</taxon>
    </lineage>
</organism>
<reference evidence="1 2" key="1">
    <citation type="submission" date="2017-06" db="EMBL/GenBank/DDBJ databases">
        <title>Sequencing and comparative analysis of myxobacterial genomes.</title>
        <authorList>
            <person name="Rupp O."/>
            <person name="Goesmann A."/>
            <person name="Sogaard-Andersen L."/>
        </authorList>
    </citation>
    <scope>NUCLEOTIDE SEQUENCE [LARGE SCALE GENOMIC DNA]</scope>
    <source>
        <strain evidence="1 2">DSM 52655</strain>
    </source>
</reference>
<dbReference type="PROSITE" id="PS51257">
    <property type="entry name" value="PROKAR_LIPOPROTEIN"/>
    <property type="match status" value="1"/>
</dbReference>